<evidence type="ECO:0000313" key="2">
    <source>
        <dbReference type="EMBL" id="GIK00103.1"/>
    </source>
</evidence>
<dbReference type="RefSeq" id="XP_043123289.1">
    <property type="nucleotide sequence ID" value="XM_043267354.1"/>
</dbReference>
<comment type="caution">
    <text evidence="2">The sequence shown here is derived from an EMBL/GenBank/DDBJ whole genome shotgun (WGS) entry which is preliminary data.</text>
</comment>
<keyword evidence="1" id="KW-1133">Transmembrane helix</keyword>
<reference evidence="2 3" key="1">
    <citation type="submission" date="2021-02" db="EMBL/GenBank/DDBJ databases">
        <title>Pan-genome distribution and transcriptional activeness of fungal secondary metabolism genes in Aspergillus section Fumigati.</title>
        <authorList>
            <person name="Takahashi H."/>
            <person name="Umemura M."/>
            <person name="Ninomiya A."/>
            <person name="Kusuya Y."/>
            <person name="Urayama S."/>
            <person name="Shimizu M."/>
            <person name="Watanabe A."/>
            <person name="Kamei K."/>
            <person name="Yaguchi T."/>
            <person name="Hagiwara D."/>
        </authorList>
    </citation>
    <scope>NUCLEOTIDE SEQUENCE [LARGE SCALE GENOMIC DNA]</scope>
    <source>
        <strain evidence="2 3">IFM 47045</strain>
    </source>
</reference>
<accession>A0A9P3F3J9</accession>
<dbReference type="GeneID" id="66932100"/>
<keyword evidence="3" id="KW-1185">Reference proteome</keyword>
<feature type="transmembrane region" description="Helical" evidence="1">
    <location>
        <begin position="244"/>
        <end position="263"/>
    </location>
</feature>
<feature type="transmembrane region" description="Helical" evidence="1">
    <location>
        <begin position="111"/>
        <end position="135"/>
    </location>
</feature>
<dbReference type="Proteomes" id="UP000710440">
    <property type="component" value="Unassembled WGS sequence"/>
</dbReference>
<gene>
    <name evidence="2" type="ORF">Aspvir_004118</name>
</gene>
<protein>
    <submittedName>
        <fullName evidence="2">Uncharacterized protein</fullName>
    </submittedName>
</protein>
<sequence length="265" mass="29332">MHHRRNSYSHFLRALLSLIPLTLLAVSFAYAIKATLSNAWVWRENITHDFPAQDHGPLHRSPFAHCSDYLNRTTNVWHEECDRFTAPGRSCDADNGDSDAFCQQLNLTARLLIVGCTFAGVAMVVSLGMSIFSAVDCYSLLPEEKERTENTTTSDLDNTNAEAQPDSMVHRRNLWHVRSSIRLDRILHIGVRLFGLIAAFALFLAAMIGGNVLVNVNPPNGDFASGSGTTALVAGWRFDVGYKWVSVSWVVALSGVVAMDLLVRK</sequence>
<dbReference type="EMBL" id="BOPL01000002">
    <property type="protein sequence ID" value="GIK00103.1"/>
    <property type="molecule type" value="Genomic_DNA"/>
</dbReference>
<evidence type="ECO:0000256" key="1">
    <source>
        <dbReference type="SAM" id="Phobius"/>
    </source>
</evidence>
<keyword evidence="1" id="KW-0812">Transmembrane</keyword>
<dbReference type="AlphaFoldDB" id="A0A9P3F3J9"/>
<evidence type="ECO:0000313" key="3">
    <source>
        <dbReference type="Proteomes" id="UP000710440"/>
    </source>
</evidence>
<feature type="transmembrane region" description="Helical" evidence="1">
    <location>
        <begin position="186"/>
        <end position="208"/>
    </location>
</feature>
<proteinExistence type="predicted"/>
<organism evidence="2 3">
    <name type="scientific">Aspergillus viridinutans</name>
    <dbReference type="NCBI Taxonomy" id="75553"/>
    <lineage>
        <taxon>Eukaryota</taxon>
        <taxon>Fungi</taxon>
        <taxon>Dikarya</taxon>
        <taxon>Ascomycota</taxon>
        <taxon>Pezizomycotina</taxon>
        <taxon>Eurotiomycetes</taxon>
        <taxon>Eurotiomycetidae</taxon>
        <taxon>Eurotiales</taxon>
        <taxon>Aspergillaceae</taxon>
        <taxon>Aspergillus</taxon>
        <taxon>Aspergillus subgen. Fumigati</taxon>
    </lineage>
</organism>
<keyword evidence="1" id="KW-0472">Membrane</keyword>
<name>A0A9P3F3J9_ASPVI</name>